<dbReference type="AlphaFoldDB" id="A0A168D8S3"/>
<keyword evidence="2" id="KW-1185">Reference proteome</keyword>
<name>A0A168D8S3_9BACL</name>
<reference evidence="1 2" key="1">
    <citation type="submission" date="2016-03" db="EMBL/GenBank/DDBJ databases">
        <title>Draft genome sequence of Paenibacillus glacialis DSM 22343.</title>
        <authorList>
            <person name="Shin S.-K."/>
            <person name="Yi H."/>
        </authorList>
    </citation>
    <scope>NUCLEOTIDE SEQUENCE [LARGE SCALE GENOMIC DNA]</scope>
    <source>
        <strain evidence="1 2">DSM 22343</strain>
    </source>
</reference>
<proteinExistence type="predicted"/>
<gene>
    <name evidence="1" type="ORF">PGLA_24040</name>
</gene>
<evidence type="ECO:0000313" key="1">
    <source>
        <dbReference type="EMBL" id="OAB33977.1"/>
    </source>
</evidence>
<dbReference type="Proteomes" id="UP000076967">
    <property type="component" value="Unassembled WGS sequence"/>
</dbReference>
<evidence type="ECO:0000313" key="2">
    <source>
        <dbReference type="Proteomes" id="UP000076967"/>
    </source>
</evidence>
<accession>A0A168D8S3</accession>
<dbReference type="EMBL" id="LVJH01000070">
    <property type="protein sequence ID" value="OAB33977.1"/>
    <property type="molecule type" value="Genomic_DNA"/>
</dbReference>
<protein>
    <submittedName>
        <fullName evidence="1">Uncharacterized protein</fullName>
    </submittedName>
</protein>
<sequence length="116" mass="13073">MLHASKIIALSAYELLVDGKEVLEQAKAEFLQSTKGKAYKVITKIISLNIIKSQVDALIAQGEIETEPAKRLDTNSSKQYYMRNFLLSPSILRNVYKRFLRTSSQVNPPMSVNLIT</sequence>
<comment type="caution">
    <text evidence="1">The sequence shown here is derived from an EMBL/GenBank/DDBJ whole genome shotgun (WGS) entry which is preliminary data.</text>
</comment>
<organism evidence="1 2">
    <name type="scientific">Paenibacillus glacialis</name>
    <dbReference type="NCBI Taxonomy" id="494026"/>
    <lineage>
        <taxon>Bacteria</taxon>
        <taxon>Bacillati</taxon>
        <taxon>Bacillota</taxon>
        <taxon>Bacilli</taxon>
        <taxon>Bacillales</taxon>
        <taxon>Paenibacillaceae</taxon>
        <taxon>Paenibacillus</taxon>
    </lineage>
</organism>